<organism evidence="1 2">
    <name type="scientific">Aeribacillus composti</name>
    <dbReference type="NCBI Taxonomy" id="1868734"/>
    <lineage>
        <taxon>Bacteria</taxon>
        <taxon>Bacillati</taxon>
        <taxon>Bacillota</taxon>
        <taxon>Bacilli</taxon>
        <taxon>Bacillales</taxon>
        <taxon>Bacillaceae</taxon>
        <taxon>Aeribacillus</taxon>
    </lineage>
</organism>
<keyword evidence="2" id="KW-1185">Reference proteome</keyword>
<evidence type="ECO:0000313" key="1">
    <source>
        <dbReference type="EMBL" id="WNF32402.1"/>
    </source>
</evidence>
<accession>A0ABY9WE96</accession>
<reference evidence="1 2" key="1">
    <citation type="submission" date="2023-09" db="EMBL/GenBank/DDBJ databases">
        <title>Different Types of Thermotolerant Ring-Cleaving Dioxygenases derived from Aeribacillus composti HB-1 applied for multiple aromatic hydrocarbons removal.</title>
        <authorList>
            <person name="Cao L."/>
            <person name="Li M."/>
            <person name="Ma T."/>
        </authorList>
    </citation>
    <scope>NUCLEOTIDE SEQUENCE [LARGE SCALE GENOMIC DNA]</scope>
    <source>
        <strain evidence="1 2">HB-1</strain>
    </source>
</reference>
<gene>
    <name evidence="1" type="ORF">RI196_14135</name>
</gene>
<dbReference type="RefSeq" id="WP_311066399.1">
    <property type="nucleotide sequence ID" value="NZ_CP134501.1"/>
</dbReference>
<evidence type="ECO:0000313" key="2">
    <source>
        <dbReference type="Proteomes" id="UP001303701"/>
    </source>
</evidence>
<name>A0ABY9WE96_9BACI</name>
<dbReference type="GeneID" id="301127130"/>
<dbReference type="Proteomes" id="UP001303701">
    <property type="component" value="Chromosome"/>
</dbReference>
<protein>
    <submittedName>
        <fullName evidence="1">Uncharacterized protein</fullName>
    </submittedName>
</protein>
<dbReference type="EMBL" id="CP134501">
    <property type="protein sequence ID" value="WNF32402.1"/>
    <property type="molecule type" value="Genomic_DNA"/>
</dbReference>
<sequence length="205" mass="24545">MEYKNKFIDNMREFENLKNLINTIFISNSSLPNQVFHKEFTNYLFKEFDFTMTDEFWSEIRELANKTNDDFIIMAVLDPDPITYYFKEFGYFNWVKLEISITPDQYLDILNFSPEDSPADSIFVNSYTVVWASPSMKWGIWAEREKEVCVIAFSEKMYKDSLNPIFNNWRPIDNEVTDWIGLNYKNFTIPKDVKDKLFLNYKSGY</sequence>
<proteinExistence type="predicted"/>